<dbReference type="KEGG" id="adin:H7849_14405"/>
<gene>
    <name evidence="1" type="ORF">H7849_14405</name>
</gene>
<name>A0A7G8BCU2_9BACT</name>
<dbReference type="PANTHER" id="PTHR38436">
    <property type="entry name" value="POLYKETIDE CYCLASE SNOAL-LIKE DOMAIN"/>
    <property type="match status" value="1"/>
</dbReference>
<organism evidence="1 2">
    <name type="scientific">Alloacidobacterium dinghuense</name>
    <dbReference type="NCBI Taxonomy" id="2763107"/>
    <lineage>
        <taxon>Bacteria</taxon>
        <taxon>Pseudomonadati</taxon>
        <taxon>Acidobacteriota</taxon>
        <taxon>Terriglobia</taxon>
        <taxon>Terriglobales</taxon>
        <taxon>Acidobacteriaceae</taxon>
        <taxon>Alloacidobacterium</taxon>
    </lineage>
</organism>
<dbReference type="SUPFAM" id="SSF54427">
    <property type="entry name" value="NTF2-like"/>
    <property type="match status" value="1"/>
</dbReference>
<evidence type="ECO:0000313" key="2">
    <source>
        <dbReference type="Proteomes" id="UP000515312"/>
    </source>
</evidence>
<proteinExistence type="predicted"/>
<dbReference type="PANTHER" id="PTHR38436:SF1">
    <property type="entry name" value="ESTER CYCLASE"/>
    <property type="match status" value="1"/>
</dbReference>
<accession>A0A7G8BCU2</accession>
<dbReference type="EMBL" id="CP060394">
    <property type="protein sequence ID" value="QNI30362.1"/>
    <property type="molecule type" value="Genomic_DNA"/>
</dbReference>
<dbReference type="AlphaFoldDB" id="A0A7G8BCU2"/>
<dbReference type="InterPro" id="IPR032710">
    <property type="entry name" value="NTF2-like_dom_sf"/>
</dbReference>
<sequence length="153" mass="16982">MSTISNTVAIPADLETNKAIALRLIEVFNGRRLDLLEDVLHPEFRGRGISAFAPDEPEVGPGARRKLYEMFLQAIPDARGEVLDIVTEGDKVVLVDRFGGTHRGEFLGRPGTGDHIEWMAIHIYTIRDGKVIEDAYMRDELAIMQQLGLVPSA</sequence>
<keyword evidence="2" id="KW-1185">Reference proteome</keyword>
<dbReference type="InterPro" id="IPR009959">
    <property type="entry name" value="Cyclase_SnoaL-like"/>
</dbReference>
<protein>
    <submittedName>
        <fullName evidence="1">Ester cyclase</fullName>
    </submittedName>
</protein>
<evidence type="ECO:0000313" key="1">
    <source>
        <dbReference type="EMBL" id="QNI30362.1"/>
    </source>
</evidence>
<dbReference type="RefSeq" id="WP_186740211.1">
    <property type="nucleotide sequence ID" value="NZ_CP060394.1"/>
</dbReference>
<dbReference type="Proteomes" id="UP000515312">
    <property type="component" value="Chromosome"/>
</dbReference>
<dbReference type="GO" id="GO:0030638">
    <property type="term" value="P:polyketide metabolic process"/>
    <property type="evidence" value="ECO:0007669"/>
    <property type="project" value="InterPro"/>
</dbReference>
<dbReference type="Gene3D" id="3.10.450.50">
    <property type="match status" value="1"/>
</dbReference>
<dbReference type="Pfam" id="PF07366">
    <property type="entry name" value="SnoaL"/>
    <property type="match status" value="1"/>
</dbReference>
<reference evidence="1 2" key="1">
    <citation type="submission" date="2020-08" db="EMBL/GenBank/DDBJ databases">
        <title>Edaphobacter telluris sp. nov. and Acidobacterium dinghuensis sp. nov., two acidobacteria isolated from forest soil.</title>
        <authorList>
            <person name="Fu J."/>
            <person name="Qiu L."/>
        </authorList>
    </citation>
    <scope>NUCLEOTIDE SEQUENCE [LARGE SCALE GENOMIC DNA]</scope>
    <source>
        <strain evidence="1">4Y35</strain>
    </source>
</reference>